<proteinExistence type="predicted"/>
<name>A0A4R8QYH7_9PEZI</name>
<dbReference type="EMBL" id="QAPG01000006">
    <property type="protein sequence ID" value="TDZ40163.1"/>
    <property type="molecule type" value="Genomic_DNA"/>
</dbReference>
<gene>
    <name evidence="2" type="ORF">C8035_v003696</name>
</gene>
<dbReference type="Proteomes" id="UP000295083">
    <property type="component" value="Unassembled WGS sequence"/>
</dbReference>
<reference evidence="2 3" key="1">
    <citation type="submission" date="2018-11" db="EMBL/GenBank/DDBJ databases">
        <title>Genome sequence and assembly of Colletotrichum spinosum.</title>
        <authorList>
            <person name="Gan P."/>
            <person name="Shirasu K."/>
        </authorList>
    </citation>
    <scope>NUCLEOTIDE SEQUENCE [LARGE SCALE GENOMIC DNA]</scope>
    <source>
        <strain evidence="2 3">CBS 515.97</strain>
    </source>
</reference>
<feature type="compositionally biased region" description="Polar residues" evidence="1">
    <location>
        <begin position="63"/>
        <end position="72"/>
    </location>
</feature>
<feature type="compositionally biased region" description="Low complexity" evidence="1">
    <location>
        <begin position="36"/>
        <end position="62"/>
    </location>
</feature>
<evidence type="ECO:0000313" key="3">
    <source>
        <dbReference type="Proteomes" id="UP000295083"/>
    </source>
</evidence>
<comment type="caution">
    <text evidence="2">The sequence shown here is derived from an EMBL/GenBank/DDBJ whole genome shotgun (WGS) entry which is preliminary data.</text>
</comment>
<accession>A0A4R8QYH7</accession>
<keyword evidence="3" id="KW-1185">Reference proteome</keyword>
<evidence type="ECO:0000313" key="2">
    <source>
        <dbReference type="EMBL" id="TDZ40163.1"/>
    </source>
</evidence>
<feature type="region of interest" description="Disordered" evidence="1">
    <location>
        <begin position="32"/>
        <end position="77"/>
    </location>
</feature>
<evidence type="ECO:0000256" key="1">
    <source>
        <dbReference type="SAM" id="MobiDB-lite"/>
    </source>
</evidence>
<protein>
    <submittedName>
        <fullName evidence="2">Uncharacterized protein</fullName>
    </submittedName>
</protein>
<sequence length="106" mass="11880">MNTFGSSGIVEYSFPMWSKKHVGNWLDAFKPRRGSRASISDSSSWTSSRKNSRSASLSSLFSQGTPEEQQSLMEPVKKAPYVPKYAAKAHVRTTTTKEIRTNNHIL</sequence>
<dbReference type="AlphaFoldDB" id="A0A4R8QYH7"/>
<organism evidence="2 3">
    <name type="scientific">Colletotrichum spinosum</name>
    <dbReference type="NCBI Taxonomy" id="1347390"/>
    <lineage>
        <taxon>Eukaryota</taxon>
        <taxon>Fungi</taxon>
        <taxon>Dikarya</taxon>
        <taxon>Ascomycota</taxon>
        <taxon>Pezizomycotina</taxon>
        <taxon>Sordariomycetes</taxon>
        <taxon>Hypocreomycetidae</taxon>
        <taxon>Glomerellales</taxon>
        <taxon>Glomerellaceae</taxon>
        <taxon>Colletotrichum</taxon>
        <taxon>Colletotrichum orbiculare species complex</taxon>
    </lineage>
</organism>